<feature type="compositionally biased region" description="Polar residues" evidence="1">
    <location>
        <begin position="1"/>
        <end position="65"/>
    </location>
</feature>
<protein>
    <submittedName>
        <fullName evidence="2">Uncharacterized protein</fullName>
    </submittedName>
</protein>
<feature type="region of interest" description="Disordered" evidence="1">
    <location>
        <begin position="804"/>
        <end position="823"/>
    </location>
</feature>
<feature type="compositionally biased region" description="Acidic residues" evidence="1">
    <location>
        <begin position="1560"/>
        <end position="1570"/>
    </location>
</feature>
<comment type="caution">
    <text evidence="2">The sequence shown here is derived from an EMBL/GenBank/DDBJ whole genome shotgun (WGS) entry which is preliminary data.</text>
</comment>
<feature type="compositionally biased region" description="Basic and acidic residues" evidence="1">
    <location>
        <begin position="1237"/>
        <end position="1246"/>
    </location>
</feature>
<feature type="region of interest" description="Disordered" evidence="1">
    <location>
        <begin position="1444"/>
        <end position="1672"/>
    </location>
</feature>
<accession>A0A4R8Q7J2</accession>
<feature type="region of interest" description="Disordered" evidence="1">
    <location>
        <begin position="1"/>
        <end position="96"/>
    </location>
</feature>
<name>A0A4R8Q7J2_9PEZI</name>
<dbReference type="Proteomes" id="UP000295083">
    <property type="component" value="Unassembled WGS sequence"/>
</dbReference>
<feature type="region of interest" description="Disordered" evidence="1">
    <location>
        <begin position="1203"/>
        <end position="1389"/>
    </location>
</feature>
<feature type="region of interest" description="Disordered" evidence="1">
    <location>
        <begin position="594"/>
        <end position="638"/>
    </location>
</feature>
<evidence type="ECO:0000313" key="2">
    <source>
        <dbReference type="EMBL" id="TDZ34541.1"/>
    </source>
</evidence>
<keyword evidence="3" id="KW-1185">Reference proteome</keyword>
<proteinExistence type="predicted"/>
<feature type="compositionally biased region" description="Basic and acidic residues" evidence="1">
    <location>
        <begin position="615"/>
        <end position="634"/>
    </location>
</feature>
<evidence type="ECO:0000256" key="1">
    <source>
        <dbReference type="SAM" id="MobiDB-lite"/>
    </source>
</evidence>
<feature type="compositionally biased region" description="Basic residues" evidence="1">
    <location>
        <begin position="1303"/>
        <end position="1323"/>
    </location>
</feature>
<feature type="compositionally biased region" description="Low complexity" evidence="1">
    <location>
        <begin position="1287"/>
        <end position="1302"/>
    </location>
</feature>
<feature type="compositionally biased region" description="Basic and acidic residues" evidence="1">
    <location>
        <begin position="74"/>
        <end position="85"/>
    </location>
</feature>
<feature type="compositionally biased region" description="Basic and acidic residues" evidence="1">
    <location>
        <begin position="1203"/>
        <end position="1212"/>
    </location>
</feature>
<sequence length="1672" mass="187291">MPSNLGNAFQTPVTAVPQNAATNTGPRATSSLQNSALTPSLRFSANTPGNNRPWQPFGSTGTNPAGPSILASGEAKEPKEAKEPNDNFDPSYGQWELYGKPPSYPSPAAGSIRLYGYQGQVSFKPGDKSSFESAARKLLSLRLGERGVMVIGHIDSKSRRVLRSLEATLPLSMDHEVVHHLEEHAELKRDYVWFVHLPGEVTPTEWQPRPADFKFTHCMLSRVDGEGRGDVAYYEMPDRKVFFGAMMPGYEVPEMKPWPANQYMPFLRTAQGVLTGLPDTPGGHHSDVIITGRTTLSARFAKQWYGGLEIDHTLWNLMHPHINNDALITVEAIPLAHEDIIFYLAGSVNSKETLGYREYRRRRDTNDPYASVLPQIEQLTRAAFVPENTSTYRIWRGDDFFDSSVLYPSGSRRPVQWNRAHPIQAAQDRDAISHFIEDAVADGTGSCRFFVLQAVDRNNVCKIFAPGRTDRYDEFDVDSSDMGTFKSKVSTLYKGHSTIHYEPDKDSVLLEPQVASNVTDAWNSAPFLLRANAQNQELAMVRRLISAPTVRATVLKNDGADFVKQLQQRHSQDQEKWGPRYGEVSRFRQEMGLTPLHKPASAHVEPKPRLSSGENRQRPAPRPEHTRKDPRTETWSKQPSVFSREIYNPSIPINAPPAEQIMRTGGSRVPMVIKNVLTPTEQQKLQEDFWTVRGMMLDRINKCPYETCRFTYRMDEESKLLQHVEREHVGDKCPWCSVQLFAHWSDGQRSEHFRDKHADVFRRILKEASKPDAASSGTVRRATKALLPRSSSTAVSPFKIVERVGPSAGPLPKPSQPARANKKESEYRYCDRCGRDHQILTDKDERNHHDHRCVPLAEASGRCTFCETCGDFVWNSKEDASALAPYDEFPHRCRGTSHAKKPHCTKCGFSLKKLSDENIDRHRENCKGFSGDMGCFCPYCQASFVENDVKSSVQDIKYHVKSCGEKGATNLTPFDMYREDFWRDTELPSDALYLGEDAIRRLAMRQRSPHVPTRRLTYPLAWHDKPGPVPVQDPPAECTRMGCREPLFGLTPSEVLAHYENKHGEMPLKKCPLCQLSFQRPKEVREAQPELGEWEERRFQVAHMECHVHGLWDVLQSQGPMPSLTLQEPFYPGHSLWDPDNEKALDRRDKRCPHFDKCGAMVGFMNQKQWNQHMETAHGEQDFELVPNVDVAQMLSDARVDRMKQRMAEGKKPIPGAYNGPGEQPEKQRRPSSPSRSHQEDRRDDVAMTDAPAEPEKETGTGEGSVSNAGPKPSQPTEGDHGGPEANNQPKPSGPKKNNNSKTNKKPAKPKSKPKPKFKKKRTAGAAPKTVAKQSGKPSSSSATQVEYTPDDDMYCSRCFRKAPKTGGKLAKNDPDRQTQVNAHTDPHRSCRIQAQAGSIDYDENGDPVLPSRVGWIYRPSGNITFTQLRDSFTKTYPGLEKTMCPTDGNLARRTNGWQHDPNNESNEEYWGAAFPPEDDDEDEGIDNDDDDDAEGEYEDGGEEEDEEDEEKNEGEDEAEEHIENEGGVDQDYGEDANDSGTKDGADDDDDQTAGAPKDDDSDNDGDGDDDGHGGHGGRGGNGVNKQRTRRRQQWKGPGLPHDPSFRDDEETNEHSGDDLPVVTESESELSNSSKRKLGDVDGQPAQKADGGGARQSKRPRFTAGGGEEPTK</sequence>
<feature type="compositionally biased region" description="Acidic residues" evidence="1">
    <location>
        <begin position="1477"/>
        <end position="1538"/>
    </location>
</feature>
<evidence type="ECO:0000313" key="3">
    <source>
        <dbReference type="Proteomes" id="UP000295083"/>
    </source>
</evidence>
<feature type="compositionally biased region" description="Polar residues" evidence="1">
    <location>
        <begin position="1332"/>
        <end position="1347"/>
    </location>
</feature>
<dbReference type="EMBL" id="QAPG01000052">
    <property type="protein sequence ID" value="TDZ34541.1"/>
    <property type="molecule type" value="Genomic_DNA"/>
</dbReference>
<organism evidence="2 3">
    <name type="scientific">Colletotrichum spinosum</name>
    <dbReference type="NCBI Taxonomy" id="1347390"/>
    <lineage>
        <taxon>Eukaryota</taxon>
        <taxon>Fungi</taxon>
        <taxon>Dikarya</taxon>
        <taxon>Ascomycota</taxon>
        <taxon>Pezizomycotina</taxon>
        <taxon>Sordariomycetes</taxon>
        <taxon>Hypocreomycetidae</taxon>
        <taxon>Glomerellales</taxon>
        <taxon>Glomerellaceae</taxon>
        <taxon>Colletotrichum</taxon>
        <taxon>Colletotrichum orbiculare species complex</taxon>
    </lineage>
</organism>
<gene>
    <name evidence="2" type="ORF">C8035_v010841</name>
</gene>
<reference evidence="2 3" key="1">
    <citation type="submission" date="2018-11" db="EMBL/GenBank/DDBJ databases">
        <title>Genome sequence and assembly of Colletotrichum spinosum.</title>
        <authorList>
            <person name="Gan P."/>
            <person name="Shirasu K."/>
        </authorList>
    </citation>
    <scope>NUCLEOTIDE SEQUENCE [LARGE SCALE GENOMIC DNA]</scope>
    <source>
        <strain evidence="2 3">CBS 515.97</strain>
    </source>
</reference>